<proteinExistence type="inferred from homology"/>
<dbReference type="Pfam" id="PF13580">
    <property type="entry name" value="SIS_2"/>
    <property type="match status" value="1"/>
</dbReference>
<reference evidence="4 6" key="2">
    <citation type="submission" date="2023-03" db="EMBL/GenBank/DDBJ databases">
        <title>Bacillus Genome Sequencing.</title>
        <authorList>
            <person name="Dunlap C."/>
        </authorList>
    </citation>
    <scope>NUCLEOTIDE SEQUENCE [LARGE SCALE GENOMIC DNA]</scope>
    <source>
        <strain evidence="4 6">NRS-38</strain>
    </source>
</reference>
<dbReference type="InterPro" id="IPR035472">
    <property type="entry name" value="RpiR-like_SIS"/>
</dbReference>
<evidence type="ECO:0000313" key="4">
    <source>
        <dbReference type="EMBL" id="MED5053371.1"/>
    </source>
</evidence>
<dbReference type="SUPFAM" id="SSF53697">
    <property type="entry name" value="SIS domain"/>
    <property type="match status" value="1"/>
</dbReference>
<dbReference type="EMBL" id="JAQOTG010000027">
    <property type="protein sequence ID" value="MDE8565572.1"/>
    <property type="molecule type" value="Genomic_DNA"/>
</dbReference>
<organism evidence="4 6">
    <name type="scientific">Anoxybacteroides rupiense</name>
    <dbReference type="NCBI Taxonomy" id="311460"/>
    <lineage>
        <taxon>Bacteria</taxon>
        <taxon>Bacillati</taxon>
        <taxon>Bacillota</taxon>
        <taxon>Bacilli</taxon>
        <taxon>Bacillales</taxon>
        <taxon>Anoxybacillaceae</taxon>
        <taxon>Anoxybacteroides</taxon>
    </lineage>
</organism>
<dbReference type="InterPro" id="IPR050099">
    <property type="entry name" value="SIS_GmhA/DiaA_subfam"/>
</dbReference>
<dbReference type="Proteomes" id="UP001339962">
    <property type="component" value="Unassembled WGS sequence"/>
</dbReference>
<comment type="similarity">
    <text evidence="1">Belongs to the UPF0309 family.</text>
</comment>
<evidence type="ECO:0000313" key="3">
    <source>
        <dbReference type="EMBL" id="MDE8565572.1"/>
    </source>
</evidence>
<dbReference type="EMBL" id="JARTLI010000045">
    <property type="protein sequence ID" value="MED5053371.1"/>
    <property type="molecule type" value="Genomic_DNA"/>
</dbReference>
<dbReference type="HAMAP" id="MF_01240">
    <property type="entry name" value="UPF0309"/>
    <property type="match status" value="1"/>
</dbReference>
<evidence type="ECO:0000313" key="6">
    <source>
        <dbReference type="Proteomes" id="UP001339962"/>
    </source>
</evidence>
<dbReference type="InterPro" id="IPR022951">
    <property type="entry name" value="UPF0309"/>
</dbReference>
<accession>A0ABD5J1A1</accession>
<dbReference type="InterPro" id="IPR001347">
    <property type="entry name" value="SIS_dom"/>
</dbReference>
<protein>
    <recommendedName>
        <fullName evidence="1">UPF0309 protein P9850_16370</fullName>
    </recommendedName>
</protein>
<dbReference type="Gene3D" id="3.40.50.10490">
    <property type="entry name" value="Glucose-6-phosphate isomerase like protein, domain 1"/>
    <property type="match status" value="1"/>
</dbReference>
<dbReference type="InterPro" id="IPR046348">
    <property type="entry name" value="SIS_dom_sf"/>
</dbReference>
<dbReference type="PROSITE" id="PS51464">
    <property type="entry name" value="SIS"/>
    <property type="match status" value="1"/>
</dbReference>
<gene>
    <name evidence="4" type="ORF">P9850_16370</name>
    <name evidence="3" type="ORF">PNH38_17155</name>
</gene>
<dbReference type="CDD" id="cd05013">
    <property type="entry name" value="SIS_RpiR"/>
    <property type="match status" value="1"/>
</dbReference>
<comment type="caution">
    <text evidence="4">The sequence shown here is derived from an EMBL/GenBank/DDBJ whole genome shotgun (WGS) entry which is preliminary data.</text>
</comment>
<name>A0ABD5J1A1_9BACL</name>
<evidence type="ECO:0000313" key="5">
    <source>
        <dbReference type="Proteomes" id="UP001213979"/>
    </source>
</evidence>
<dbReference type="Proteomes" id="UP001213979">
    <property type="component" value="Unassembled WGS sequence"/>
</dbReference>
<dbReference type="PANTHER" id="PTHR30390:SF7">
    <property type="entry name" value="PHOSPHOHEPTOSE ISOMERASE"/>
    <property type="match status" value="1"/>
</dbReference>
<reference evidence="3 5" key="1">
    <citation type="submission" date="2023-01" db="EMBL/GenBank/DDBJ databases">
        <title>Genome-based reclassification of Anoxybacillus geothermalis as a later heterotypic synonym of Anoxybacillus rupiensis.</title>
        <authorList>
            <person name="Inan Bektas K."/>
            <person name="Canakci S."/>
            <person name="Belduz A.A."/>
            <person name="Guler H.H."/>
        </authorList>
    </citation>
    <scope>NUCLEOTIDE SEQUENCE [LARGE SCALE GENOMIC DNA]</scope>
    <source>
        <strain evidence="3 5">DSM 17127</strain>
    </source>
</reference>
<dbReference type="AlphaFoldDB" id="A0ABD5J1A1"/>
<sequence length="248" mass="27339">MIAQYFQKIEHLLQKIKNEETDSMKKAAEKVAEAIKHGGIVQLFGCGHSHILTEEVFYRAGGLVPIKPIFHEPLMLHEGAVLSSMLERKNNYAHTFMSRQDIRSGDVFIVLSTSGRNAVPIDVALHAREKGAFVIIITSMEYSNSQPSRHESGKRLYEVGDLVIDNHSVIGDAILKHEKVAIPFSPTSTVSGAVILNGIFAEAIVIMAKEGFTPPVFLSGNIEGADEHNQLLINKYKERIPLLTKGLG</sequence>
<dbReference type="RefSeq" id="WP_044746811.1">
    <property type="nucleotide sequence ID" value="NZ_JACIDF010000010.1"/>
</dbReference>
<keyword evidence="5" id="KW-1185">Reference proteome</keyword>
<evidence type="ECO:0000256" key="1">
    <source>
        <dbReference type="HAMAP-Rule" id="MF_01240"/>
    </source>
</evidence>
<dbReference type="NCBIfam" id="NF002805">
    <property type="entry name" value="PRK02947.1"/>
    <property type="match status" value="1"/>
</dbReference>
<evidence type="ECO:0000259" key="2">
    <source>
        <dbReference type="PROSITE" id="PS51464"/>
    </source>
</evidence>
<feature type="domain" description="SIS" evidence="2">
    <location>
        <begin position="31"/>
        <end position="209"/>
    </location>
</feature>
<dbReference type="PANTHER" id="PTHR30390">
    <property type="entry name" value="SEDOHEPTULOSE 7-PHOSPHATE ISOMERASE / DNAA INITIATOR-ASSOCIATING FACTOR FOR REPLICATION INITIATION"/>
    <property type="match status" value="1"/>
</dbReference>